<keyword evidence="1" id="KW-0472">Membrane</keyword>
<organism evidence="2">
    <name type="scientific">marine sediment metagenome</name>
    <dbReference type="NCBI Taxonomy" id="412755"/>
    <lineage>
        <taxon>unclassified sequences</taxon>
        <taxon>metagenomes</taxon>
        <taxon>ecological metagenomes</taxon>
    </lineage>
</organism>
<reference evidence="2" key="1">
    <citation type="journal article" date="2014" name="Front. Microbiol.">
        <title>High frequency of phylogenetically diverse reductive dehalogenase-homologous genes in deep subseafloor sedimentary metagenomes.</title>
        <authorList>
            <person name="Kawai M."/>
            <person name="Futagami T."/>
            <person name="Toyoda A."/>
            <person name="Takaki Y."/>
            <person name="Nishi S."/>
            <person name="Hori S."/>
            <person name="Arai W."/>
            <person name="Tsubouchi T."/>
            <person name="Morono Y."/>
            <person name="Uchiyama I."/>
            <person name="Ito T."/>
            <person name="Fujiyama A."/>
            <person name="Inagaki F."/>
            <person name="Takami H."/>
        </authorList>
    </citation>
    <scope>NUCLEOTIDE SEQUENCE</scope>
    <source>
        <strain evidence="2">Expedition CK06-06</strain>
    </source>
</reference>
<gene>
    <name evidence="2" type="ORF">S01H1_49591</name>
</gene>
<comment type="caution">
    <text evidence="2">The sequence shown here is derived from an EMBL/GenBank/DDBJ whole genome shotgun (WGS) entry which is preliminary data.</text>
</comment>
<evidence type="ECO:0000256" key="1">
    <source>
        <dbReference type="SAM" id="Phobius"/>
    </source>
</evidence>
<accession>X0XEX6</accession>
<sequence length="39" mass="4658">MEFLGLHYAIWIVLVLYFAGMLLMGWWSKRGIHNQEGYL</sequence>
<proteinExistence type="predicted"/>
<evidence type="ECO:0000313" key="2">
    <source>
        <dbReference type="EMBL" id="GAG23481.1"/>
    </source>
</evidence>
<feature type="transmembrane region" description="Helical" evidence="1">
    <location>
        <begin position="6"/>
        <end position="27"/>
    </location>
</feature>
<name>X0XEX6_9ZZZZ</name>
<dbReference type="AlphaFoldDB" id="X0XEX6"/>
<keyword evidence="1" id="KW-1133">Transmembrane helix</keyword>
<protein>
    <submittedName>
        <fullName evidence="2">Uncharacterized protein</fullName>
    </submittedName>
</protein>
<feature type="non-terminal residue" evidence="2">
    <location>
        <position position="39"/>
    </location>
</feature>
<keyword evidence="1" id="KW-0812">Transmembrane</keyword>
<dbReference type="EMBL" id="BARS01031909">
    <property type="protein sequence ID" value="GAG23481.1"/>
    <property type="molecule type" value="Genomic_DNA"/>
</dbReference>